<sequence>MAGHAEVTVNILFSPGTVDPGELDARTVGRASLLERLTDRVISAARDGSRPHTLLLGPRGSGKTHTVAVVVHRALSDAVTAEQVLVLRLPEDALSIGHYGDLLVELIRPYRPRAGELRTEVIELERVILDIADGRMVLLVIENLDRVFDAIGESGQGSLRAWVETCTAVSILGTAPALFPGVASRTHPWYGSFIIEELDDLSAAEGAQILARNPALADYVGTPEGLDRLEAIREFAGGAPRLWQTLAETADAAALSALEPAKAMLLDRLSPAYQQQLWSLPAGEQRLVVELARGPGARTVTDLAAAVGVSNQSAAAALGRLATARWVDAAKSDTGDRRATWYDLTDRLVRHIVRYREGTQLT</sequence>
<dbReference type="SUPFAM" id="SSF46785">
    <property type="entry name" value="Winged helix' DNA-binding domain"/>
    <property type="match status" value="1"/>
</dbReference>
<feature type="domain" description="HTH marR-type" evidence="1">
    <location>
        <begin position="286"/>
        <end position="338"/>
    </location>
</feature>
<dbReference type="InterPro" id="IPR000835">
    <property type="entry name" value="HTH_MarR-typ"/>
</dbReference>
<dbReference type="KEGG" id="mfre:EXE63_21085"/>
<dbReference type="InterPro" id="IPR036388">
    <property type="entry name" value="WH-like_DNA-bd_sf"/>
</dbReference>
<dbReference type="EMBL" id="CP038799">
    <property type="protein sequence ID" value="QIV85442.1"/>
    <property type="molecule type" value="Genomic_DNA"/>
</dbReference>
<dbReference type="InterPro" id="IPR036390">
    <property type="entry name" value="WH_DNA-bd_sf"/>
</dbReference>
<keyword evidence="3" id="KW-1185">Reference proteome</keyword>
<reference evidence="2 3" key="1">
    <citation type="submission" date="2019-04" db="EMBL/GenBank/DDBJ databases">
        <title>Draft, Whole-Genome Sequence of the Anthracene-degrading Mycobacterium frederiksbergense LB501T, Isolated from a Polycyclic Aromatic Hydrocarbon (PAH)-Contaminated Soil.</title>
        <authorList>
            <person name="Augelletti F."/>
        </authorList>
    </citation>
    <scope>NUCLEOTIDE SEQUENCE [LARGE SCALE GENOMIC DNA]</scope>
    <source>
        <strain evidence="2 3">LB 501T</strain>
    </source>
</reference>
<organism evidence="2 3">
    <name type="scientific">Mycolicibacterium frederiksbergense</name>
    <dbReference type="NCBI Taxonomy" id="117567"/>
    <lineage>
        <taxon>Bacteria</taxon>
        <taxon>Bacillati</taxon>
        <taxon>Actinomycetota</taxon>
        <taxon>Actinomycetes</taxon>
        <taxon>Mycobacteriales</taxon>
        <taxon>Mycobacteriaceae</taxon>
        <taxon>Mycolicibacterium</taxon>
    </lineage>
</organism>
<dbReference type="Gene3D" id="3.40.50.300">
    <property type="entry name" value="P-loop containing nucleotide triphosphate hydrolases"/>
    <property type="match status" value="1"/>
</dbReference>
<dbReference type="Gene3D" id="1.10.10.10">
    <property type="entry name" value="Winged helix-like DNA-binding domain superfamily/Winged helix DNA-binding domain"/>
    <property type="match status" value="1"/>
</dbReference>
<proteinExistence type="predicted"/>
<evidence type="ECO:0000259" key="1">
    <source>
        <dbReference type="Pfam" id="PF12802"/>
    </source>
</evidence>
<protein>
    <submittedName>
        <fullName evidence="2">MarR family transcriptional regulator</fullName>
    </submittedName>
</protein>
<gene>
    <name evidence="2" type="ORF">EXE63_21085</name>
</gene>
<dbReference type="AlphaFoldDB" id="A0A6H0SCS8"/>
<evidence type="ECO:0000313" key="2">
    <source>
        <dbReference type="EMBL" id="QIV85442.1"/>
    </source>
</evidence>
<evidence type="ECO:0000313" key="3">
    <source>
        <dbReference type="Proteomes" id="UP000501849"/>
    </source>
</evidence>
<name>A0A6H0SCS8_9MYCO</name>
<dbReference type="Proteomes" id="UP000501849">
    <property type="component" value="Chromosome"/>
</dbReference>
<dbReference type="SUPFAM" id="SSF52540">
    <property type="entry name" value="P-loop containing nucleoside triphosphate hydrolases"/>
    <property type="match status" value="1"/>
</dbReference>
<dbReference type="Pfam" id="PF12802">
    <property type="entry name" value="MarR_2"/>
    <property type="match status" value="1"/>
</dbReference>
<accession>A0A6H0SCS8</accession>
<dbReference type="InterPro" id="IPR027417">
    <property type="entry name" value="P-loop_NTPase"/>
</dbReference>
<dbReference type="GO" id="GO:0003700">
    <property type="term" value="F:DNA-binding transcription factor activity"/>
    <property type="evidence" value="ECO:0007669"/>
    <property type="project" value="InterPro"/>
</dbReference>